<dbReference type="GO" id="GO:0008131">
    <property type="term" value="F:primary methylamine oxidase activity"/>
    <property type="evidence" value="ECO:0007669"/>
    <property type="project" value="InterPro"/>
</dbReference>
<feature type="domain" description="Copper amine oxidase catalytic" evidence="10">
    <location>
        <begin position="204"/>
        <end position="570"/>
    </location>
</feature>
<dbReference type="SUPFAM" id="SSF49998">
    <property type="entry name" value="Amine oxidase catalytic domain"/>
    <property type="match status" value="1"/>
</dbReference>
<evidence type="ECO:0000256" key="7">
    <source>
        <dbReference type="PIRSR" id="PIRSR600269-50"/>
    </source>
</evidence>
<protein>
    <recommendedName>
        <fullName evidence="9">Amine oxidase</fullName>
        <ecNumber evidence="9">1.4.3.-</ecNumber>
    </recommendedName>
</protein>
<dbReference type="InterPro" id="IPR016182">
    <property type="entry name" value="Cu_amine_oxidase_N-reg"/>
</dbReference>
<dbReference type="InterPro" id="IPR036460">
    <property type="entry name" value="Cu_amine_oxidase_C_sf"/>
</dbReference>
<dbReference type="EMBL" id="ML977077">
    <property type="protein sequence ID" value="KAF1948145.1"/>
    <property type="molecule type" value="Genomic_DNA"/>
</dbReference>
<comment type="similarity">
    <text evidence="2 9">Belongs to the copper/topaquinone oxidase family.</text>
</comment>
<dbReference type="GO" id="GO:0048038">
    <property type="term" value="F:quinone binding"/>
    <property type="evidence" value="ECO:0007669"/>
    <property type="project" value="InterPro"/>
</dbReference>
<evidence type="ECO:0000256" key="1">
    <source>
        <dbReference type="ARBA" id="ARBA00001935"/>
    </source>
</evidence>
<comment type="PTM">
    <text evidence="8 9">Topaquinone (TPQ) is generated by copper-dependent autoxidation of a specific tyrosyl residue.</text>
</comment>
<dbReference type="AlphaFoldDB" id="A0A6A5T5B2"/>
<dbReference type="EC" id="1.4.3.-" evidence="9"/>
<evidence type="ECO:0000256" key="2">
    <source>
        <dbReference type="ARBA" id="ARBA00007983"/>
    </source>
</evidence>
<keyword evidence="5 9" id="KW-0560">Oxidoreductase</keyword>
<name>A0A6A5T5B2_9PLEO</name>
<dbReference type="Pfam" id="PF01179">
    <property type="entry name" value="Cu_amine_oxid"/>
    <property type="match status" value="1"/>
</dbReference>
<evidence type="ECO:0000256" key="5">
    <source>
        <dbReference type="ARBA" id="ARBA00023002"/>
    </source>
</evidence>
<sequence length="570" mass="63980">MAVKPHSFDPLSAEEIAIIADVVRSNSIHEVFFRVITIIEPPIREMVVFLDDEHTRKPSAPLLRRAINKASPQIFVDVKNRKAISHEVLKGKHSHVDTSYIKEVRTEHKALNLPERAEVNVESWIYVTDGTNDMSSIITVCWFYMRLSNHEDANYYAYPLDIVCGSSAATSKTFDQQKVHTSSHTIRLLPPPPINYPTLPNRSTQGPLFQIGGNHINWGKWTTRLDFNYREGTTLHDNCYDNRSLSYRLSLSECAFDLGTDGAGVNANNLKLGCNRLGHIEYFDFRHTASSSEPLRMQNVHTNFRTGNAVVTRASVLVLQTIIKVSNYEYVSMSYFGQGTEIRYEVRATGIVSTAPIEMGEKVPFGTAVAPGVPAPYHQPLFCLRIDPTLDEHQNSLVMEESVPMNFPGVGYTTQSTIVEEERPRVDRVWTGPKTGSSRLVNENKINMTTGAPTSFKLVPYHSQPLLAHPSSFHARRSEFGAHAMWVTRHSDSKIYTVGIHTMQSLSGEGIASWIASRQATSSSAFSSARNEDIVLWHTFGSIHNLRIKDCPVMPHEIMSIVLKPVNFLD</sequence>
<dbReference type="Proteomes" id="UP000800035">
    <property type="component" value="Unassembled WGS sequence"/>
</dbReference>
<keyword evidence="3 9" id="KW-0479">Metal-binding</keyword>
<feature type="active site" description="Proton acceptor" evidence="7">
    <location>
        <position position="257"/>
    </location>
</feature>
<evidence type="ECO:0000256" key="9">
    <source>
        <dbReference type="RuleBase" id="RU000672"/>
    </source>
</evidence>
<dbReference type="Gene3D" id="2.70.98.20">
    <property type="entry name" value="Copper amine oxidase, catalytic domain"/>
    <property type="match status" value="1"/>
</dbReference>
<feature type="modified residue" description="2',4',5'-topaquinone" evidence="8">
    <location>
        <position position="328"/>
    </location>
</feature>
<gene>
    <name evidence="11" type="ORF">CC80DRAFT_521287</name>
</gene>
<comment type="cofactor">
    <cofactor evidence="1">
        <name>Cu cation</name>
        <dbReference type="ChEBI" id="CHEBI:23378"/>
    </cofactor>
</comment>
<dbReference type="PANTHER" id="PTHR10638">
    <property type="entry name" value="COPPER AMINE OXIDASE"/>
    <property type="match status" value="1"/>
</dbReference>
<evidence type="ECO:0000256" key="3">
    <source>
        <dbReference type="ARBA" id="ARBA00022723"/>
    </source>
</evidence>
<feature type="active site" description="Schiff-base intermediate with substrate; via topaquinone" evidence="7">
    <location>
        <position position="328"/>
    </location>
</feature>
<keyword evidence="12" id="KW-1185">Reference proteome</keyword>
<evidence type="ECO:0000256" key="8">
    <source>
        <dbReference type="PIRSR" id="PIRSR600269-51"/>
    </source>
</evidence>
<evidence type="ECO:0000259" key="10">
    <source>
        <dbReference type="Pfam" id="PF01179"/>
    </source>
</evidence>
<dbReference type="OrthoDB" id="5379943at2759"/>
<keyword evidence="6 9" id="KW-0186">Copper</keyword>
<proteinExistence type="inferred from homology"/>
<evidence type="ECO:0000313" key="12">
    <source>
        <dbReference type="Proteomes" id="UP000800035"/>
    </source>
</evidence>
<dbReference type="PANTHER" id="PTHR10638:SF33">
    <property type="entry name" value="AMINE OXIDASE"/>
    <property type="match status" value="1"/>
</dbReference>
<organism evidence="11 12">
    <name type="scientific">Byssothecium circinans</name>
    <dbReference type="NCBI Taxonomy" id="147558"/>
    <lineage>
        <taxon>Eukaryota</taxon>
        <taxon>Fungi</taxon>
        <taxon>Dikarya</taxon>
        <taxon>Ascomycota</taxon>
        <taxon>Pezizomycotina</taxon>
        <taxon>Dothideomycetes</taxon>
        <taxon>Pleosporomycetidae</taxon>
        <taxon>Pleosporales</taxon>
        <taxon>Massarineae</taxon>
        <taxon>Massarinaceae</taxon>
        <taxon>Byssothecium</taxon>
    </lineage>
</organism>
<reference evidence="11" key="1">
    <citation type="journal article" date="2020" name="Stud. Mycol.">
        <title>101 Dothideomycetes genomes: a test case for predicting lifestyles and emergence of pathogens.</title>
        <authorList>
            <person name="Haridas S."/>
            <person name="Albert R."/>
            <person name="Binder M."/>
            <person name="Bloem J."/>
            <person name="Labutti K."/>
            <person name="Salamov A."/>
            <person name="Andreopoulos B."/>
            <person name="Baker S."/>
            <person name="Barry K."/>
            <person name="Bills G."/>
            <person name="Bluhm B."/>
            <person name="Cannon C."/>
            <person name="Castanera R."/>
            <person name="Culley D."/>
            <person name="Daum C."/>
            <person name="Ezra D."/>
            <person name="Gonzalez J."/>
            <person name="Henrissat B."/>
            <person name="Kuo A."/>
            <person name="Liang C."/>
            <person name="Lipzen A."/>
            <person name="Lutzoni F."/>
            <person name="Magnuson J."/>
            <person name="Mondo S."/>
            <person name="Nolan M."/>
            <person name="Ohm R."/>
            <person name="Pangilinan J."/>
            <person name="Park H.-J."/>
            <person name="Ramirez L."/>
            <person name="Alfaro M."/>
            <person name="Sun H."/>
            <person name="Tritt A."/>
            <person name="Yoshinaga Y."/>
            <person name="Zwiers L.-H."/>
            <person name="Turgeon B."/>
            <person name="Goodwin S."/>
            <person name="Spatafora J."/>
            <person name="Crous P."/>
            <person name="Grigoriev I."/>
        </authorList>
    </citation>
    <scope>NUCLEOTIDE SEQUENCE</scope>
    <source>
        <strain evidence="11">CBS 675.92</strain>
    </source>
</reference>
<comment type="cofactor">
    <cofactor evidence="9">
        <name>Cu cation</name>
        <dbReference type="ChEBI" id="CHEBI:23378"/>
    </cofactor>
    <text evidence="9">Contains 1 topaquinone per subunit.</text>
</comment>
<keyword evidence="4 7" id="KW-0801">TPQ</keyword>
<dbReference type="InterPro" id="IPR015798">
    <property type="entry name" value="Cu_amine_oxidase_C"/>
</dbReference>
<accession>A0A6A5T5B2</accession>
<dbReference type="GO" id="GO:0009308">
    <property type="term" value="P:amine metabolic process"/>
    <property type="evidence" value="ECO:0007669"/>
    <property type="project" value="UniProtKB-UniRule"/>
</dbReference>
<dbReference type="InterPro" id="IPR000269">
    <property type="entry name" value="Cu_amine_oxidase"/>
</dbReference>
<dbReference type="SUPFAM" id="SSF54416">
    <property type="entry name" value="Amine oxidase N-terminal region"/>
    <property type="match status" value="2"/>
</dbReference>
<dbReference type="Gene3D" id="3.10.450.40">
    <property type="match status" value="2"/>
</dbReference>
<evidence type="ECO:0000256" key="4">
    <source>
        <dbReference type="ARBA" id="ARBA00022772"/>
    </source>
</evidence>
<evidence type="ECO:0000313" key="11">
    <source>
        <dbReference type="EMBL" id="KAF1948145.1"/>
    </source>
</evidence>
<evidence type="ECO:0000256" key="6">
    <source>
        <dbReference type="ARBA" id="ARBA00023008"/>
    </source>
</evidence>
<dbReference type="GO" id="GO:0005507">
    <property type="term" value="F:copper ion binding"/>
    <property type="evidence" value="ECO:0007669"/>
    <property type="project" value="InterPro"/>
</dbReference>